<evidence type="ECO:0000256" key="6">
    <source>
        <dbReference type="ARBA" id="ARBA00023136"/>
    </source>
</evidence>
<dbReference type="GO" id="GO:0050479">
    <property type="term" value="F:glyceryl-ether monooxygenase activity"/>
    <property type="evidence" value="ECO:0007669"/>
    <property type="project" value="TreeGrafter"/>
</dbReference>
<keyword evidence="3 7" id="KW-1133">Transmembrane helix</keyword>
<evidence type="ECO:0000313" key="9">
    <source>
        <dbReference type="EMBL" id="MBG9376945.1"/>
    </source>
</evidence>
<dbReference type="PANTHER" id="PTHR21624">
    <property type="entry name" value="STEROL DESATURASE-RELATED PROTEIN"/>
    <property type="match status" value="1"/>
</dbReference>
<name>A0A931GVY4_9BACT</name>
<evidence type="ECO:0000313" key="10">
    <source>
        <dbReference type="Proteomes" id="UP000628448"/>
    </source>
</evidence>
<gene>
    <name evidence="9" type="ORF">I5907_11930</name>
</gene>
<dbReference type="GO" id="GO:0005506">
    <property type="term" value="F:iron ion binding"/>
    <property type="evidence" value="ECO:0007669"/>
    <property type="project" value="InterPro"/>
</dbReference>
<evidence type="ECO:0000259" key="8">
    <source>
        <dbReference type="Pfam" id="PF04116"/>
    </source>
</evidence>
<comment type="caution">
    <text evidence="9">The sequence shown here is derived from an EMBL/GenBank/DDBJ whole genome shotgun (WGS) entry which is preliminary data.</text>
</comment>
<dbReference type="GO" id="GO:0008610">
    <property type="term" value="P:lipid biosynthetic process"/>
    <property type="evidence" value="ECO:0007669"/>
    <property type="project" value="InterPro"/>
</dbReference>
<feature type="transmembrane region" description="Helical" evidence="7">
    <location>
        <begin position="81"/>
        <end position="98"/>
    </location>
</feature>
<keyword evidence="6 7" id="KW-0472">Membrane</keyword>
<dbReference type="PANTHER" id="PTHR21624:SF1">
    <property type="entry name" value="ALKYLGLYCEROL MONOOXYGENASE"/>
    <property type="match status" value="1"/>
</dbReference>
<feature type="transmembrane region" description="Helical" evidence="7">
    <location>
        <begin position="6"/>
        <end position="27"/>
    </location>
</feature>
<evidence type="ECO:0000256" key="7">
    <source>
        <dbReference type="SAM" id="Phobius"/>
    </source>
</evidence>
<organism evidence="9 10">
    <name type="scientific">Panacibacter microcysteis</name>
    <dbReference type="NCBI Taxonomy" id="2793269"/>
    <lineage>
        <taxon>Bacteria</taxon>
        <taxon>Pseudomonadati</taxon>
        <taxon>Bacteroidota</taxon>
        <taxon>Chitinophagia</taxon>
        <taxon>Chitinophagales</taxon>
        <taxon>Chitinophagaceae</taxon>
        <taxon>Panacibacter</taxon>
    </lineage>
</organism>
<feature type="domain" description="Fatty acid hydroxylase" evidence="8">
    <location>
        <begin position="85"/>
        <end position="217"/>
    </location>
</feature>
<evidence type="ECO:0000256" key="4">
    <source>
        <dbReference type="ARBA" id="ARBA00023002"/>
    </source>
</evidence>
<evidence type="ECO:0000256" key="2">
    <source>
        <dbReference type="ARBA" id="ARBA00022692"/>
    </source>
</evidence>
<dbReference type="Proteomes" id="UP000628448">
    <property type="component" value="Unassembled WGS sequence"/>
</dbReference>
<dbReference type="GO" id="GO:0006643">
    <property type="term" value="P:membrane lipid metabolic process"/>
    <property type="evidence" value="ECO:0007669"/>
    <property type="project" value="TreeGrafter"/>
</dbReference>
<evidence type="ECO:0000256" key="3">
    <source>
        <dbReference type="ARBA" id="ARBA00022989"/>
    </source>
</evidence>
<comment type="subcellular location">
    <subcellularLocation>
        <location evidence="1">Endomembrane system</location>
        <topology evidence="1">Multi-pass membrane protein</topology>
    </subcellularLocation>
</comment>
<proteinExistence type="predicted"/>
<dbReference type="InterPro" id="IPR051689">
    <property type="entry name" value="Sterol_desaturase/TMEM195"/>
</dbReference>
<protein>
    <submittedName>
        <fullName evidence="9">Sterol desaturase family protein</fullName>
    </submittedName>
</protein>
<keyword evidence="2 7" id="KW-0812">Transmembrane</keyword>
<reference evidence="9" key="1">
    <citation type="submission" date="2020-11" db="EMBL/GenBank/DDBJ databases">
        <title>Bacterial whole genome sequence for Panacibacter sp. DH6.</title>
        <authorList>
            <person name="Le V."/>
            <person name="Ko S."/>
            <person name="Ahn C.-Y."/>
            <person name="Oh H.-M."/>
        </authorList>
    </citation>
    <scope>NUCLEOTIDE SEQUENCE</scope>
    <source>
        <strain evidence="9">DH6</strain>
    </source>
</reference>
<dbReference type="AlphaFoldDB" id="A0A931GVY4"/>
<accession>A0A931GVY4</accession>
<keyword evidence="4" id="KW-0560">Oxidoreductase</keyword>
<dbReference type="InterPro" id="IPR006694">
    <property type="entry name" value="Fatty_acid_hydroxylase"/>
</dbReference>
<dbReference type="Pfam" id="PF04116">
    <property type="entry name" value="FA_hydroxylase"/>
    <property type="match status" value="1"/>
</dbReference>
<evidence type="ECO:0000256" key="1">
    <source>
        <dbReference type="ARBA" id="ARBA00004127"/>
    </source>
</evidence>
<keyword evidence="5" id="KW-0443">Lipid metabolism</keyword>
<keyword evidence="10" id="KW-1185">Reference proteome</keyword>
<sequence length="325" mass="38807">MESIREQWLILISTPLYLFIIGLEILLTHLQHKKAYTIRDTFTNIYLMLLNGGIDLLFRVVTMAVWVWFYHYSNVAWHAPVAYWVWLVIAEDFIYYWLHRFDHEVRFFWATHVTHHSSQKINFTVGFRSSVFQPLYRFIYFIPLALCGFKPLDIAFVYSATQIWGIFVHTELIKKMGWLEYIFVTPSHHRVHHASNPKYLDKNMGMFLIIWDKMFGTFQAELPDNEYQPIKYGLTKNLENPNAVTIVFHEWQQLWKDIRRKDISFRDKWNYVFGPPGWSHDGSRQTSEQMRNLENTAGWNYDKADTKEDLQVAIAYAANNTEEKN</sequence>
<evidence type="ECO:0000256" key="5">
    <source>
        <dbReference type="ARBA" id="ARBA00023098"/>
    </source>
</evidence>
<dbReference type="RefSeq" id="WP_196990935.1">
    <property type="nucleotide sequence ID" value="NZ_JADWYR010000001.1"/>
</dbReference>
<dbReference type="GO" id="GO:0016020">
    <property type="term" value="C:membrane"/>
    <property type="evidence" value="ECO:0007669"/>
    <property type="project" value="GOC"/>
</dbReference>
<dbReference type="EMBL" id="JADWYR010000001">
    <property type="protein sequence ID" value="MBG9376945.1"/>
    <property type="molecule type" value="Genomic_DNA"/>
</dbReference>
<dbReference type="GO" id="GO:0012505">
    <property type="term" value="C:endomembrane system"/>
    <property type="evidence" value="ECO:0007669"/>
    <property type="project" value="UniProtKB-SubCell"/>
</dbReference>
<feature type="transmembrane region" description="Helical" evidence="7">
    <location>
        <begin position="48"/>
        <end position="69"/>
    </location>
</feature>